<dbReference type="Proteomes" id="UP000250919">
    <property type="component" value="Unassembled WGS sequence"/>
</dbReference>
<protein>
    <submittedName>
        <fullName evidence="1">IS1595 family transposase</fullName>
    </submittedName>
</protein>
<evidence type="ECO:0000313" key="1">
    <source>
        <dbReference type="EMBL" id="RAX06782.1"/>
    </source>
</evidence>
<reference evidence="1 2" key="1">
    <citation type="journal article" date="2018" name="Int. J. Syst. Evol. Microbiol.">
        <title>Whole-genome-based revisit of Photorhabdus phylogeny: proposal for the elevation of most Photorhabdus subspecies to the species level and description of one novel species Photorhabdus bodei sp. nov., and one novel subspecies Photorhabdus laumondii subsp. clarkei subsp. nov.</title>
        <authorList>
            <person name="Machado R.A.R."/>
            <person name="Wuthrich D."/>
            <person name="Kuhnert P."/>
            <person name="Arce C.C.M."/>
            <person name="Thonen L."/>
            <person name="Ruiz C."/>
            <person name="Zhang X."/>
            <person name="Robert C.A.M."/>
            <person name="Karimi J."/>
            <person name="Kamali S."/>
            <person name="Ma J."/>
            <person name="Bruggmann R."/>
            <person name="Erb M."/>
        </authorList>
    </citation>
    <scope>NUCLEOTIDE SEQUENCE [LARGE SCALE GENOMIC DNA]</scope>
    <source>
        <strain evidence="1 2">LJ24-63</strain>
    </source>
</reference>
<accession>A0A329WU67</accession>
<dbReference type="AlphaFoldDB" id="A0A329WU67"/>
<feature type="non-terminal residue" evidence="1">
    <location>
        <position position="1"/>
    </location>
</feature>
<comment type="caution">
    <text evidence="1">The sequence shown here is derived from an EMBL/GenBank/DDBJ whole genome shotgun (WGS) entry which is preliminary data.</text>
</comment>
<organism evidence="1 2">
    <name type="scientific">Photorhabdus bodei</name>
    <dbReference type="NCBI Taxonomy" id="2029681"/>
    <lineage>
        <taxon>Bacteria</taxon>
        <taxon>Pseudomonadati</taxon>
        <taxon>Pseudomonadota</taxon>
        <taxon>Gammaproteobacteria</taxon>
        <taxon>Enterobacterales</taxon>
        <taxon>Morganellaceae</taxon>
        <taxon>Photorhabdus</taxon>
    </lineage>
</organism>
<dbReference type="EMBL" id="NSCM01000091">
    <property type="protein sequence ID" value="RAX06782.1"/>
    <property type="molecule type" value="Genomic_DNA"/>
</dbReference>
<gene>
    <name evidence="1" type="ORF">CKY02_22150</name>
</gene>
<name>A0A329WU67_9GAMM</name>
<evidence type="ECO:0000313" key="2">
    <source>
        <dbReference type="Proteomes" id="UP000250919"/>
    </source>
</evidence>
<proteinExistence type="predicted"/>
<sequence length="39" mass="4879">CFRFNWRFNLKKTFEQLIYSCIRAAPIPEYLLKLAEIRW</sequence>